<name>A0A6J4URY3_9ACTN</name>
<proteinExistence type="predicted"/>
<dbReference type="EMBL" id="CADCWC010000501">
    <property type="protein sequence ID" value="CAA9556327.1"/>
    <property type="molecule type" value="Genomic_DNA"/>
</dbReference>
<dbReference type="InterPro" id="IPR023228">
    <property type="entry name" value="SAM_OH_AdoTrfase_N_sf"/>
</dbReference>
<protein>
    <recommendedName>
        <fullName evidence="2">S-adenosyl-l-methionine hydroxide adenosyltransferase</fullName>
    </recommendedName>
</protein>
<dbReference type="Gene3D" id="3.40.50.10790">
    <property type="entry name" value="S-adenosyl-l-methionine hydroxide adenosyltransferase, N-terminal"/>
    <property type="match status" value="1"/>
</dbReference>
<evidence type="ECO:0008006" key="2">
    <source>
        <dbReference type="Google" id="ProtNLM"/>
    </source>
</evidence>
<accession>A0A6J4URY3</accession>
<evidence type="ECO:0000313" key="1">
    <source>
        <dbReference type="EMBL" id="CAA9556327.1"/>
    </source>
</evidence>
<dbReference type="SUPFAM" id="SSF102522">
    <property type="entry name" value="Bacterial fluorinating enzyme, N-terminal domain"/>
    <property type="match status" value="1"/>
</dbReference>
<dbReference type="AlphaFoldDB" id="A0A6J4URY3"/>
<reference evidence="1" key="1">
    <citation type="submission" date="2020-02" db="EMBL/GenBank/DDBJ databases">
        <authorList>
            <person name="Meier V. D."/>
        </authorList>
    </citation>
    <scope>NUCLEOTIDE SEQUENCE</scope>
    <source>
        <strain evidence="1">AVDCRST_MAG79</strain>
    </source>
</reference>
<organism evidence="1">
    <name type="scientific">uncultured Thermoleophilia bacterium</name>
    <dbReference type="NCBI Taxonomy" id="1497501"/>
    <lineage>
        <taxon>Bacteria</taxon>
        <taxon>Bacillati</taxon>
        <taxon>Actinomycetota</taxon>
        <taxon>Thermoleophilia</taxon>
        <taxon>environmental samples</taxon>
    </lineage>
</organism>
<sequence length="274" mass="28749">MPGAADEHKRPVLVHIVADYGHGDLAFAEVVQRIRTHLPDAEPVLTPVPAFATLAAGFCIAQLGLNAAPPGTIVYHNVAPREDDETAREENAGEALTYARLPTGVRVIGVNAGHALSFVREAAEELRLAAAPDAGSQFRSRDLFPQAAAAIALGEPDAPGAELDRGSVPAVPDGRIAYVDGYGNLKTTVRADRSGVEDDAAVLVRVGDRALEATATTGTFAVEHGGISFAPGSSGWTTPDGQDVRWMEVFLRGGNAWEAFGRPPVGTELTVESR</sequence>
<gene>
    <name evidence="1" type="ORF">AVDCRST_MAG79-3118</name>
</gene>